<dbReference type="Gene3D" id="2.30.280.10">
    <property type="entry name" value="SRA-YDG"/>
    <property type="match status" value="1"/>
</dbReference>
<proteinExistence type="predicted"/>
<dbReference type="PANTHER" id="PTHR14140:SF27">
    <property type="entry name" value="OS04G0289800 PROTEIN"/>
    <property type="match status" value="1"/>
</dbReference>
<reference evidence="5 6" key="1">
    <citation type="submission" date="2021-11" db="EMBL/GenBank/DDBJ databases">
        <title>Black yeast isolated from Biological Soil Crust.</title>
        <authorList>
            <person name="Kurbessoian T."/>
        </authorList>
    </citation>
    <scope>NUCLEOTIDE SEQUENCE [LARGE SCALE GENOMIC DNA]</scope>
    <source>
        <strain evidence="5 6">CCFEE 5522</strain>
    </source>
</reference>
<feature type="domain" description="YDG" evidence="4">
    <location>
        <begin position="199"/>
        <end position="340"/>
    </location>
</feature>
<dbReference type="GO" id="GO:0061630">
    <property type="term" value="F:ubiquitin protein ligase activity"/>
    <property type="evidence" value="ECO:0007669"/>
    <property type="project" value="TreeGrafter"/>
</dbReference>
<dbReference type="InterPro" id="IPR003105">
    <property type="entry name" value="SRA_YDG"/>
</dbReference>
<dbReference type="InterPro" id="IPR036987">
    <property type="entry name" value="SRA-YDG_sf"/>
</dbReference>
<gene>
    <name evidence="5" type="ORF">LTR36_004483</name>
</gene>
<dbReference type="GO" id="GO:0016567">
    <property type="term" value="P:protein ubiquitination"/>
    <property type="evidence" value="ECO:0007669"/>
    <property type="project" value="TreeGrafter"/>
</dbReference>
<evidence type="ECO:0000256" key="3">
    <source>
        <dbReference type="SAM" id="MobiDB-lite"/>
    </source>
</evidence>
<organism evidence="5 6">
    <name type="scientific">Oleoguttula mirabilis</name>
    <dbReference type="NCBI Taxonomy" id="1507867"/>
    <lineage>
        <taxon>Eukaryota</taxon>
        <taxon>Fungi</taxon>
        <taxon>Dikarya</taxon>
        <taxon>Ascomycota</taxon>
        <taxon>Pezizomycotina</taxon>
        <taxon>Dothideomycetes</taxon>
        <taxon>Dothideomycetidae</taxon>
        <taxon>Mycosphaerellales</taxon>
        <taxon>Teratosphaeriaceae</taxon>
        <taxon>Oleoguttula</taxon>
    </lineage>
</organism>
<evidence type="ECO:0000256" key="1">
    <source>
        <dbReference type="ARBA" id="ARBA00023242"/>
    </source>
</evidence>
<evidence type="ECO:0000313" key="6">
    <source>
        <dbReference type="Proteomes" id="UP001324427"/>
    </source>
</evidence>
<dbReference type="GO" id="GO:0005634">
    <property type="term" value="C:nucleus"/>
    <property type="evidence" value="ECO:0007669"/>
    <property type="project" value="UniProtKB-SubCell"/>
</dbReference>
<dbReference type="GO" id="GO:0044027">
    <property type="term" value="P:negative regulation of gene expression via chromosomal CpG island methylation"/>
    <property type="evidence" value="ECO:0007669"/>
    <property type="project" value="TreeGrafter"/>
</dbReference>
<name>A0AAV9JG83_9PEZI</name>
<dbReference type="AlphaFoldDB" id="A0AAV9JG83"/>
<dbReference type="SMART" id="SM00466">
    <property type="entry name" value="SRA"/>
    <property type="match status" value="1"/>
</dbReference>
<dbReference type="InterPro" id="IPR045134">
    <property type="entry name" value="UHRF1/2-like"/>
</dbReference>
<evidence type="ECO:0000256" key="2">
    <source>
        <dbReference type="PROSITE-ProRule" id="PRU00358"/>
    </source>
</evidence>
<dbReference type="Pfam" id="PF02182">
    <property type="entry name" value="SAD_SRA"/>
    <property type="match status" value="1"/>
</dbReference>
<dbReference type="Proteomes" id="UP001324427">
    <property type="component" value="Unassembled WGS sequence"/>
</dbReference>
<comment type="caution">
    <text evidence="5">The sequence shown here is derived from an EMBL/GenBank/DDBJ whole genome shotgun (WGS) entry which is preliminary data.</text>
</comment>
<dbReference type="PROSITE" id="PS51015">
    <property type="entry name" value="YDG"/>
    <property type="match status" value="1"/>
</dbReference>
<dbReference type="EMBL" id="JAVFHQ010000026">
    <property type="protein sequence ID" value="KAK4544273.1"/>
    <property type="molecule type" value="Genomic_DNA"/>
</dbReference>
<dbReference type="PANTHER" id="PTHR14140">
    <property type="entry name" value="E3 UBIQUITIN-PROTEIN LIGASE UHRF-RELATED"/>
    <property type="match status" value="1"/>
</dbReference>
<evidence type="ECO:0000259" key="4">
    <source>
        <dbReference type="PROSITE" id="PS51015"/>
    </source>
</evidence>
<keyword evidence="1 2" id="KW-0539">Nucleus</keyword>
<feature type="region of interest" description="Disordered" evidence="3">
    <location>
        <begin position="261"/>
        <end position="280"/>
    </location>
</feature>
<evidence type="ECO:0000313" key="5">
    <source>
        <dbReference type="EMBL" id="KAK4544273.1"/>
    </source>
</evidence>
<dbReference type="SUPFAM" id="SSF88697">
    <property type="entry name" value="PUA domain-like"/>
    <property type="match status" value="1"/>
</dbReference>
<sequence>MQAVARSMSADIDRIKDGYNNAIKRIANTSQLMKTVPLGDSGGCKTWYARLDKFLAWLETEVRMTFELKKRSVIVTALQTIYAKEVYHFPATYADRARALYERWESEGWHSGGGAGGGGLEGLELDDALVISNARWRARKESAAPAGGVKPGTIKLPPKEHYIWGMNGIMHGVAMKISDGNKKGTVFDPRYKRRSSKVHGHNGIAVGTWYPRQLVALFRGAHGHQQAGITGDEKTGAFSIVVSGQYDLLDRDRGEYLYYSGSHSHDNESPNEPAPSAPGTLALHTSLETGEAVRVLRSHTGKSRHAPSVGLRYDGLYRVVSVSRPKNAKGGLYEQFKLERMGEQGEINQFRPNAREIRQFGEINEINTSRWEILQQTAAGRADEEES</sequence>
<keyword evidence="6" id="KW-1185">Reference proteome</keyword>
<dbReference type="InterPro" id="IPR015947">
    <property type="entry name" value="PUA-like_sf"/>
</dbReference>
<protein>
    <recommendedName>
        <fullName evidence="4">YDG domain-containing protein</fullName>
    </recommendedName>
</protein>
<accession>A0AAV9JG83</accession>
<comment type="subcellular location">
    <subcellularLocation>
        <location evidence="2">Nucleus</location>
    </subcellularLocation>
</comment>